<accession>A0A8X6ID08</accession>
<comment type="caution">
    <text evidence="1">The sequence shown here is derived from an EMBL/GenBank/DDBJ whole genome shotgun (WGS) entry which is preliminary data.</text>
</comment>
<dbReference type="EMBL" id="BMAV01025272">
    <property type="protein sequence ID" value="GFS40155.1"/>
    <property type="molecule type" value="Genomic_DNA"/>
</dbReference>
<proteinExistence type="predicted"/>
<evidence type="ECO:0000313" key="2">
    <source>
        <dbReference type="Proteomes" id="UP000886998"/>
    </source>
</evidence>
<gene>
    <name evidence="1" type="ORF">TNIN_236731</name>
</gene>
<dbReference type="AlphaFoldDB" id="A0A8X6ID08"/>
<organism evidence="1 2">
    <name type="scientific">Trichonephila inaurata madagascariensis</name>
    <dbReference type="NCBI Taxonomy" id="2747483"/>
    <lineage>
        <taxon>Eukaryota</taxon>
        <taxon>Metazoa</taxon>
        <taxon>Ecdysozoa</taxon>
        <taxon>Arthropoda</taxon>
        <taxon>Chelicerata</taxon>
        <taxon>Arachnida</taxon>
        <taxon>Araneae</taxon>
        <taxon>Araneomorphae</taxon>
        <taxon>Entelegynae</taxon>
        <taxon>Araneoidea</taxon>
        <taxon>Nephilidae</taxon>
        <taxon>Trichonephila</taxon>
        <taxon>Trichonephila inaurata</taxon>
    </lineage>
</organism>
<reference evidence="1" key="1">
    <citation type="submission" date="2020-08" db="EMBL/GenBank/DDBJ databases">
        <title>Multicomponent nature underlies the extraordinary mechanical properties of spider dragline silk.</title>
        <authorList>
            <person name="Kono N."/>
            <person name="Nakamura H."/>
            <person name="Mori M."/>
            <person name="Yoshida Y."/>
            <person name="Ohtoshi R."/>
            <person name="Malay A.D."/>
            <person name="Moran D.A.P."/>
            <person name="Tomita M."/>
            <person name="Numata K."/>
            <person name="Arakawa K."/>
        </authorList>
    </citation>
    <scope>NUCLEOTIDE SEQUENCE</scope>
</reference>
<keyword evidence="2" id="KW-1185">Reference proteome</keyword>
<dbReference type="Proteomes" id="UP000886998">
    <property type="component" value="Unassembled WGS sequence"/>
</dbReference>
<protein>
    <submittedName>
        <fullName evidence="1">Uncharacterized protein</fullName>
    </submittedName>
</protein>
<sequence>MERWWQVAITFDEDFFKHRFVDDVMITASPIMPISVYVNNRTIGEGLHKSISDDRDELYLNERMYLNSTRHVIYFTMPRFQKSFPPQNESSMELRYKLNT</sequence>
<evidence type="ECO:0000313" key="1">
    <source>
        <dbReference type="EMBL" id="GFS40155.1"/>
    </source>
</evidence>
<name>A0A8X6ID08_9ARAC</name>